<dbReference type="SUPFAM" id="SSF52402">
    <property type="entry name" value="Adenine nucleotide alpha hydrolases-like"/>
    <property type="match status" value="1"/>
</dbReference>
<keyword evidence="3" id="KW-1185">Reference proteome</keyword>
<sequence length="605" mass="65442">MSGSDPDPELDYVVMVRKGDGATFAAGVAAVARAVERHGGGKLASTIRDNQLAIWRRSDRAPLLASGDGEILLVGDLFDKSGTRVCGEWLDRISAAAHTGETRASSLLGTAWGRYLALFCDGGGGVTMLRDPIGEMQAYRTELEGSWLIAPSWPDWLVEAAGARIGPDPAMVAHLLAHPLVAVDHSLLSGVSLLQPGVLHDLTGNTFDRVLWSPSAIVRGAAGQRRDEASAVLRRAVDLACRARSAGQGHILVQLSGGLDSAIVLGALAQMVDPERISAINFATAYGEGDERILARAAARQHGIDLIERTVSAETMDFSRLASTAGTAGPRLYGLDIHEEEMMIAAARERGAGVIMTGQGGDAVFFQMAYPDIAVDHARDHGVSSFFGPMPWIAAQRAGCSIWRVWGMMLRDCVRSVPASSASAAFDASLLGAKARALIDPRRFRSPWLDDARDLAPAKRIHIDTIANCRLFFSPTLRHQAAPVIHPLMAQPVIEACLSLTVPELAFDLRDRPLARDAFRNRLPDAIYRRNGKGETSRYSNRAVVANLPFLRDYLLDGELVSRGLVDRPKLDAMLDEDHLVGAVKARTPLYYASVEAWLRRWSGR</sequence>
<dbReference type="GO" id="GO:0006529">
    <property type="term" value="P:asparagine biosynthetic process"/>
    <property type="evidence" value="ECO:0007669"/>
    <property type="project" value="InterPro"/>
</dbReference>
<dbReference type="InterPro" id="IPR001962">
    <property type="entry name" value="Asn_synthase"/>
</dbReference>
<dbReference type="EMBL" id="FUYM01000011">
    <property type="protein sequence ID" value="SKC02721.1"/>
    <property type="molecule type" value="Genomic_DNA"/>
</dbReference>
<evidence type="ECO:0000259" key="1">
    <source>
        <dbReference type="Pfam" id="PF00733"/>
    </source>
</evidence>
<dbReference type="Pfam" id="PF00733">
    <property type="entry name" value="Asn_synthase"/>
    <property type="match status" value="1"/>
</dbReference>
<proteinExistence type="predicted"/>
<dbReference type="GO" id="GO:0004066">
    <property type="term" value="F:asparagine synthase (glutamine-hydrolyzing) activity"/>
    <property type="evidence" value="ECO:0007669"/>
    <property type="project" value="InterPro"/>
</dbReference>
<gene>
    <name evidence="2" type="ORF">SAMN06295920_111201</name>
</gene>
<accession>A0A1T5G2Q9</accession>
<reference evidence="3" key="1">
    <citation type="submission" date="2017-02" db="EMBL/GenBank/DDBJ databases">
        <authorList>
            <person name="Varghese N."/>
            <person name="Submissions S."/>
        </authorList>
    </citation>
    <scope>NUCLEOTIDE SEQUENCE [LARGE SCALE GENOMIC DNA]</scope>
    <source>
        <strain evidence="3">UM2</strain>
    </source>
</reference>
<organism evidence="2 3">
    <name type="scientific">Rhizorhabdus histidinilytica</name>
    <dbReference type="NCBI Taxonomy" id="439228"/>
    <lineage>
        <taxon>Bacteria</taxon>
        <taxon>Pseudomonadati</taxon>
        <taxon>Pseudomonadota</taxon>
        <taxon>Alphaproteobacteria</taxon>
        <taxon>Sphingomonadales</taxon>
        <taxon>Sphingomonadaceae</taxon>
        <taxon>Rhizorhabdus</taxon>
    </lineage>
</organism>
<dbReference type="Gene3D" id="3.40.50.620">
    <property type="entry name" value="HUPs"/>
    <property type="match status" value="1"/>
</dbReference>
<protein>
    <submittedName>
        <fullName evidence="2">Asparagine synthase (Glutamine-hydrolysing)</fullName>
    </submittedName>
</protein>
<dbReference type="Proteomes" id="UP000189818">
    <property type="component" value="Unassembled WGS sequence"/>
</dbReference>
<name>A0A1T5G2Q9_9SPHN</name>
<dbReference type="InterPro" id="IPR014729">
    <property type="entry name" value="Rossmann-like_a/b/a_fold"/>
</dbReference>
<evidence type="ECO:0000313" key="2">
    <source>
        <dbReference type="EMBL" id="SKC02721.1"/>
    </source>
</evidence>
<feature type="domain" description="Asparagine synthetase" evidence="1">
    <location>
        <begin position="233"/>
        <end position="600"/>
    </location>
</feature>
<evidence type="ECO:0000313" key="3">
    <source>
        <dbReference type="Proteomes" id="UP000189818"/>
    </source>
</evidence>
<dbReference type="STRING" id="439228.SAMN06295920_111201"/>
<dbReference type="AlphaFoldDB" id="A0A1T5G2Q9"/>